<organism evidence="1 2">
    <name type="scientific">Plasmodium vivax Mauritania I</name>
    <dbReference type="NCBI Taxonomy" id="1035515"/>
    <lineage>
        <taxon>Eukaryota</taxon>
        <taxon>Sar</taxon>
        <taxon>Alveolata</taxon>
        <taxon>Apicomplexa</taxon>
        <taxon>Aconoidasida</taxon>
        <taxon>Haemosporida</taxon>
        <taxon>Plasmodiidae</taxon>
        <taxon>Plasmodium</taxon>
        <taxon>Plasmodium (Plasmodium)</taxon>
    </lineage>
</organism>
<dbReference type="InterPro" id="IPR008780">
    <property type="entry name" value="Plasmodium_Vir"/>
</dbReference>
<name>A0A0J9TA44_PLAVI</name>
<dbReference type="EMBL" id="KQ235086">
    <property type="protein sequence ID" value="KMZ91876.1"/>
    <property type="molecule type" value="Genomic_DNA"/>
</dbReference>
<dbReference type="AlphaFoldDB" id="A0A0J9TA44"/>
<evidence type="ECO:0000313" key="1">
    <source>
        <dbReference type="EMBL" id="KMZ91876.1"/>
    </source>
</evidence>
<evidence type="ECO:0000313" key="2">
    <source>
        <dbReference type="Proteomes" id="UP000053776"/>
    </source>
</evidence>
<proteinExistence type="predicted"/>
<accession>A0A0J9TA44</accession>
<dbReference type="Pfam" id="PF05795">
    <property type="entry name" value="Plasmodium_Vir"/>
    <property type="match status" value="1"/>
</dbReference>
<sequence length="165" mass="19410">MINRYSWAKDICHKLERNLSAFLDNQTDEANINNKPCYDVNYWLYEEVYKQLGNDDNGQIFLTIFANLQSAWIPMNKDKTTTQQNVCNADINLYKITYMEELKILKPLRRITLKISVILAKNVLNILEVLFHYIFCVNQFVKIMTKLIHVQTIFGSIKNITPRIS</sequence>
<dbReference type="OrthoDB" id="387979at2759"/>
<gene>
    <name evidence="1" type="ORF">PVMG_04435</name>
</gene>
<protein>
    <submittedName>
        <fullName evidence="1">Uncharacterized protein</fullName>
    </submittedName>
</protein>
<dbReference type="Proteomes" id="UP000053776">
    <property type="component" value="Unassembled WGS sequence"/>
</dbReference>
<reference evidence="1 2" key="1">
    <citation type="submission" date="2011-08" db="EMBL/GenBank/DDBJ databases">
        <title>The Genome Sequence of Plasmodium vivax Mauritania I.</title>
        <authorList>
            <consortium name="The Broad Institute Genome Sequencing Platform"/>
            <consortium name="The Broad Institute Genome Sequencing Center for Infectious Disease"/>
            <person name="Neafsey D."/>
            <person name="Carlton J."/>
            <person name="Barnwell J."/>
            <person name="Collins W."/>
            <person name="Escalante A."/>
            <person name="Mullikin J."/>
            <person name="Saul A."/>
            <person name="Guigo R."/>
            <person name="Camara F."/>
            <person name="Young S.K."/>
            <person name="Zeng Q."/>
            <person name="Gargeya S."/>
            <person name="Fitzgerald M."/>
            <person name="Haas B."/>
            <person name="Abouelleil A."/>
            <person name="Alvarado L."/>
            <person name="Arachchi H.M."/>
            <person name="Berlin A."/>
            <person name="Brown A."/>
            <person name="Chapman S.B."/>
            <person name="Chen Z."/>
            <person name="Dunbar C."/>
            <person name="Freedman E."/>
            <person name="Gearin G."/>
            <person name="Gellesch M."/>
            <person name="Goldberg J."/>
            <person name="Griggs A."/>
            <person name="Gujja S."/>
            <person name="Heiman D."/>
            <person name="Howarth C."/>
            <person name="Larson L."/>
            <person name="Lui A."/>
            <person name="MacDonald P.J.P."/>
            <person name="Montmayeur A."/>
            <person name="Murphy C."/>
            <person name="Neiman D."/>
            <person name="Pearson M."/>
            <person name="Priest M."/>
            <person name="Roberts A."/>
            <person name="Saif S."/>
            <person name="Shea T."/>
            <person name="Shenoy N."/>
            <person name="Sisk P."/>
            <person name="Stolte C."/>
            <person name="Sykes S."/>
            <person name="Wortman J."/>
            <person name="Nusbaum C."/>
            <person name="Birren B."/>
        </authorList>
    </citation>
    <scope>NUCLEOTIDE SEQUENCE [LARGE SCALE GENOMIC DNA]</scope>
    <source>
        <strain evidence="1 2">Mauritania I</strain>
    </source>
</reference>